<dbReference type="AlphaFoldDB" id="A0A3A9YQ73"/>
<keyword evidence="2" id="KW-1133">Transmembrane helix</keyword>
<dbReference type="Proteomes" id="UP000272474">
    <property type="component" value="Unassembled WGS sequence"/>
</dbReference>
<feature type="compositionally biased region" description="Low complexity" evidence="1">
    <location>
        <begin position="35"/>
        <end position="48"/>
    </location>
</feature>
<sequence length="351" mass="34375">MGMTTPPGWYPDPDHPGDGPAPERRWDGTAWTGLPRAPGEAAATGPAPAAFPPAGRPTPPGGAPLVSAKPVRPSGRGPLMALLLSGALLLTALLVAGALVFGADGHPGGGPLDAGPPPGHPHEGNRPPPGGDGGRGPQGEGRDEGGGGEEDGDPGPGDGSGEDGLTLAEAGGVALPVPEGWREGVLEGGVAVTTVSGYPCPGRPADSCVDGGAFLFLAPGAAGTSPRDAARADIAGNERAAYSDEAYGGILDSREVLDERITVAGQEGHHVRTRIETAEGTAAFVESAAFPAPDGSGAMVLLRLGVDIGDEGGEDGGDQGGEDGGEEGAAAQLDRILSGARALSAGPGTEA</sequence>
<evidence type="ECO:0000256" key="1">
    <source>
        <dbReference type="SAM" id="MobiDB-lite"/>
    </source>
</evidence>
<feature type="compositionally biased region" description="Pro residues" evidence="1">
    <location>
        <begin position="49"/>
        <end position="62"/>
    </location>
</feature>
<evidence type="ECO:0000313" key="5">
    <source>
        <dbReference type="Proteomes" id="UP000272474"/>
    </source>
</evidence>
<proteinExistence type="predicted"/>
<evidence type="ECO:0000256" key="2">
    <source>
        <dbReference type="SAM" id="Phobius"/>
    </source>
</evidence>
<dbReference type="RefSeq" id="WP_120683706.1">
    <property type="nucleotide sequence ID" value="NZ_RBAL01000019.1"/>
</dbReference>
<feature type="compositionally biased region" description="Acidic residues" evidence="1">
    <location>
        <begin position="308"/>
        <end position="326"/>
    </location>
</feature>
<dbReference type="Pfam" id="PF10708">
    <property type="entry name" value="DUF2510"/>
    <property type="match status" value="1"/>
</dbReference>
<feature type="domain" description="DUF2510" evidence="3">
    <location>
        <begin position="7"/>
        <end position="43"/>
    </location>
</feature>
<accession>A0A3A9YQ73</accession>
<comment type="caution">
    <text evidence="4">The sequence shown here is derived from an EMBL/GenBank/DDBJ whole genome shotgun (WGS) entry which is preliminary data.</text>
</comment>
<evidence type="ECO:0000259" key="3">
    <source>
        <dbReference type="Pfam" id="PF10708"/>
    </source>
</evidence>
<evidence type="ECO:0000313" key="4">
    <source>
        <dbReference type="EMBL" id="RKN38168.1"/>
    </source>
</evidence>
<gene>
    <name evidence="4" type="ORF">D7294_25340</name>
</gene>
<keyword evidence="2" id="KW-0472">Membrane</keyword>
<keyword evidence="5" id="KW-1185">Reference proteome</keyword>
<feature type="compositionally biased region" description="Basic and acidic residues" evidence="1">
    <location>
        <begin position="12"/>
        <end position="27"/>
    </location>
</feature>
<protein>
    <submittedName>
        <fullName evidence="4">DUF2510 domain-containing protein</fullName>
    </submittedName>
</protein>
<dbReference type="EMBL" id="RBAL01000019">
    <property type="protein sequence ID" value="RKN38168.1"/>
    <property type="molecule type" value="Genomic_DNA"/>
</dbReference>
<name>A0A3A9YQ73_9ACTN</name>
<organism evidence="4 5">
    <name type="scientific">Streptomyces hoynatensis</name>
    <dbReference type="NCBI Taxonomy" id="1141874"/>
    <lineage>
        <taxon>Bacteria</taxon>
        <taxon>Bacillati</taxon>
        <taxon>Actinomycetota</taxon>
        <taxon>Actinomycetes</taxon>
        <taxon>Kitasatosporales</taxon>
        <taxon>Streptomycetaceae</taxon>
        <taxon>Streptomyces</taxon>
    </lineage>
</organism>
<feature type="region of interest" description="Disordered" evidence="1">
    <location>
        <begin position="109"/>
        <end position="166"/>
    </location>
</feature>
<dbReference type="OrthoDB" id="4463773at2"/>
<reference evidence="4 5" key="1">
    <citation type="journal article" date="2014" name="Int. J. Syst. Evol. Microbiol.">
        <title>Streptomyces hoynatensis sp. nov., isolated from deep marine sediment.</title>
        <authorList>
            <person name="Veyisoglu A."/>
            <person name="Sahin N."/>
        </authorList>
    </citation>
    <scope>NUCLEOTIDE SEQUENCE [LARGE SCALE GENOMIC DNA]</scope>
    <source>
        <strain evidence="4 5">KCTC 29097</strain>
    </source>
</reference>
<feature type="transmembrane region" description="Helical" evidence="2">
    <location>
        <begin position="79"/>
        <end position="101"/>
    </location>
</feature>
<keyword evidence="2" id="KW-0812">Transmembrane</keyword>
<feature type="region of interest" description="Disordered" evidence="1">
    <location>
        <begin position="1"/>
        <end position="70"/>
    </location>
</feature>
<feature type="region of interest" description="Disordered" evidence="1">
    <location>
        <begin position="308"/>
        <end position="328"/>
    </location>
</feature>
<dbReference type="InterPro" id="IPR018929">
    <property type="entry name" value="DUF2510"/>
</dbReference>